<evidence type="ECO:0000313" key="4">
    <source>
        <dbReference type="Proteomes" id="UP000193922"/>
    </source>
</evidence>
<evidence type="ECO:0000313" key="3">
    <source>
        <dbReference type="EMBL" id="ORX74979.1"/>
    </source>
</evidence>
<proteinExistence type="predicted"/>
<feature type="compositionally biased region" description="Low complexity" evidence="1">
    <location>
        <begin position="100"/>
        <end position="133"/>
    </location>
</feature>
<dbReference type="AlphaFoldDB" id="A0A1Y1WN49"/>
<dbReference type="EMBL" id="MCFD01000001">
    <property type="protein sequence ID" value="ORX74979.1"/>
    <property type="molecule type" value="Genomic_DNA"/>
</dbReference>
<dbReference type="GeneID" id="63801862"/>
<dbReference type="OrthoDB" id="5358886at2759"/>
<sequence length="218" mass="22246">MKLSILAASALFASQATAYSIVHSSSLNCRKEPTAASDKVTIYQLSDDIQIECQIPGQDVYGNKLWDLTQDGCYVADYYVLTGAAGYIAPRCDGGSTDVGDSNSSSDKPSGSATKASATKTSATKAHTSSKHTQLSGIEDESSADDASNVELSDILLPSEDESLTEVESSAKPSAKTSAESTSAKVTTPGSQGSASAIGVSPAKAVAMCAAAIVALAF</sequence>
<comment type="caution">
    <text evidence="3">The sequence shown here is derived from an EMBL/GenBank/DDBJ whole genome shotgun (WGS) entry which is preliminary data.</text>
</comment>
<evidence type="ECO:0000256" key="2">
    <source>
        <dbReference type="SAM" id="SignalP"/>
    </source>
</evidence>
<organism evidence="3 4">
    <name type="scientific">Linderina pennispora</name>
    <dbReference type="NCBI Taxonomy" id="61395"/>
    <lineage>
        <taxon>Eukaryota</taxon>
        <taxon>Fungi</taxon>
        <taxon>Fungi incertae sedis</taxon>
        <taxon>Zoopagomycota</taxon>
        <taxon>Kickxellomycotina</taxon>
        <taxon>Kickxellomycetes</taxon>
        <taxon>Kickxellales</taxon>
        <taxon>Kickxellaceae</taxon>
        <taxon>Linderina</taxon>
    </lineage>
</organism>
<evidence type="ECO:0000256" key="1">
    <source>
        <dbReference type="SAM" id="MobiDB-lite"/>
    </source>
</evidence>
<keyword evidence="2" id="KW-0732">Signal</keyword>
<keyword evidence="4" id="KW-1185">Reference proteome</keyword>
<feature type="chain" id="PRO_5010996001" evidence="2">
    <location>
        <begin position="19"/>
        <end position="218"/>
    </location>
</feature>
<feature type="compositionally biased region" description="Low complexity" evidence="1">
    <location>
        <begin position="170"/>
        <end position="188"/>
    </location>
</feature>
<accession>A0A1Y1WN49</accession>
<feature type="region of interest" description="Disordered" evidence="1">
    <location>
        <begin position="96"/>
        <end position="198"/>
    </location>
</feature>
<protein>
    <submittedName>
        <fullName evidence="3">Uncharacterized protein</fullName>
    </submittedName>
</protein>
<dbReference type="RefSeq" id="XP_040748190.1">
    <property type="nucleotide sequence ID" value="XM_040885214.1"/>
</dbReference>
<feature type="signal peptide" evidence="2">
    <location>
        <begin position="1"/>
        <end position="18"/>
    </location>
</feature>
<name>A0A1Y1WN49_9FUNG</name>
<dbReference type="Proteomes" id="UP000193922">
    <property type="component" value="Unassembled WGS sequence"/>
</dbReference>
<gene>
    <name evidence="3" type="ORF">DL89DRAFT_25383</name>
</gene>
<reference evidence="3 4" key="1">
    <citation type="submission" date="2016-07" db="EMBL/GenBank/DDBJ databases">
        <title>Pervasive Adenine N6-methylation of Active Genes in Fungi.</title>
        <authorList>
            <consortium name="DOE Joint Genome Institute"/>
            <person name="Mondo S.J."/>
            <person name="Dannebaum R.O."/>
            <person name="Kuo R.C."/>
            <person name="Labutti K."/>
            <person name="Haridas S."/>
            <person name="Kuo A."/>
            <person name="Salamov A."/>
            <person name="Ahrendt S.R."/>
            <person name="Lipzen A."/>
            <person name="Sullivan W."/>
            <person name="Andreopoulos W.B."/>
            <person name="Clum A."/>
            <person name="Lindquist E."/>
            <person name="Daum C."/>
            <person name="Ramamoorthy G.K."/>
            <person name="Gryganskyi A."/>
            <person name="Culley D."/>
            <person name="Magnuson J.K."/>
            <person name="James T.Y."/>
            <person name="O'Malley M.A."/>
            <person name="Stajich J.E."/>
            <person name="Spatafora J.W."/>
            <person name="Visel A."/>
            <person name="Grigoriev I.V."/>
        </authorList>
    </citation>
    <scope>NUCLEOTIDE SEQUENCE [LARGE SCALE GENOMIC DNA]</scope>
    <source>
        <strain evidence="3 4">ATCC 12442</strain>
    </source>
</reference>